<gene>
    <name evidence="1" type="primary">gb10412</name>
    <name evidence="1" type="ORF">PR202_gb10412</name>
</gene>
<reference evidence="1" key="1">
    <citation type="journal article" date="2018" name="DNA Res.">
        <title>Multiple hybrid de novo genome assembly of finger millet, an orphan allotetraploid crop.</title>
        <authorList>
            <person name="Hatakeyama M."/>
            <person name="Aluri S."/>
            <person name="Balachadran M.T."/>
            <person name="Sivarajan S.R."/>
            <person name="Patrignani A."/>
            <person name="Gruter S."/>
            <person name="Poveda L."/>
            <person name="Shimizu-Inatsugi R."/>
            <person name="Baeten J."/>
            <person name="Francoijs K.J."/>
            <person name="Nataraja K.N."/>
            <person name="Reddy Y.A.N."/>
            <person name="Phadnis S."/>
            <person name="Ravikumar R.L."/>
            <person name="Schlapbach R."/>
            <person name="Sreeman S.M."/>
            <person name="Shimizu K.K."/>
        </authorList>
    </citation>
    <scope>NUCLEOTIDE SEQUENCE</scope>
</reference>
<evidence type="ECO:0000313" key="1">
    <source>
        <dbReference type="EMBL" id="GJN22813.1"/>
    </source>
</evidence>
<reference evidence="1" key="2">
    <citation type="submission" date="2021-12" db="EMBL/GenBank/DDBJ databases">
        <title>Resequencing data analysis of finger millet.</title>
        <authorList>
            <person name="Hatakeyama M."/>
            <person name="Aluri S."/>
            <person name="Balachadran M.T."/>
            <person name="Sivarajan S.R."/>
            <person name="Poveda L."/>
            <person name="Shimizu-Inatsugi R."/>
            <person name="Schlapbach R."/>
            <person name="Sreeman S.M."/>
            <person name="Shimizu K.K."/>
        </authorList>
    </citation>
    <scope>NUCLEOTIDE SEQUENCE</scope>
</reference>
<dbReference type="Proteomes" id="UP001054889">
    <property type="component" value="Unassembled WGS sequence"/>
</dbReference>
<keyword evidence="2" id="KW-1185">Reference proteome</keyword>
<dbReference type="PANTHER" id="PTHR33074">
    <property type="entry name" value="EXPRESSED PROTEIN-RELATED"/>
    <property type="match status" value="1"/>
</dbReference>
<sequence>MLPSASSRRSVMPEATADGAASRCSGIPEWILLDRRGQHMGSCSDAITTARSMTKHHGAIEVSLAVADPPALSRCVIRCPDLIRDNDDSMLHTCVTGADGAFLLIGVSFRDPEDGCPVIDVFLYRAAAPAGAPSLHRLPKPYPVGIHSNSVGLLSCGEQHCLVVVPKGRVLKSRAAVGYNTHLLNGDQQVEQKSREDGL</sequence>
<protein>
    <submittedName>
        <fullName evidence="1">Uncharacterized protein</fullName>
    </submittedName>
</protein>
<dbReference type="AlphaFoldDB" id="A0AAV5EHJ0"/>
<accession>A0AAV5EHJ0</accession>
<evidence type="ECO:0000313" key="2">
    <source>
        <dbReference type="Proteomes" id="UP001054889"/>
    </source>
</evidence>
<dbReference type="EMBL" id="BQKI01000076">
    <property type="protein sequence ID" value="GJN22813.1"/>
    <property type="molecule type" value="Genomic_DNA"/>
</dbReference>
<organism evidence="1 2">
    <name type="scientific">Eleusine coracana subsp. coracana</name>
    <dbReference type="NCBI Taxonomy" id="191504"/>
    <lineage>
        <taxon>Eukaryota</taxon>
        <taxon>Viridiplantae</taxon>
        <taxon>Streptophyta</taxon>
        <taxon>Embryophyta</taxon>
        <taxon>Tracheophyta</taxon>
        <taxon>Spermatophyta</taxon>
        <taxon>Magnoliopsida</taxon>
        <taxon>Liliopsida</taxon>
        <taxon>Poales</taxon>
        <taxon>Poaceae</taxon>
        <taxon>PACMAD clade</taxon>
        <taxon>Chloridoideae</taxon>
        <taxon>Cynodonteae</taxon>
        <taxon>Eleusininae</taxon>
        <taxon>Eleusine</taxon>
    </lineage>
</organism>
<dbReference type="PANTHER" id="PTHR33074:SF127">
    <property type="entry name" value="OS04G0388000 PROTEIN"/>
    <property type="match status" value="1"/>
</dbReference>
<name>A0AAV5EHJ0_ELECO</name>
<comment type="caution">
    <text evidence="1">The sequence shown here is derived from an EMBL/GenBank/DDBJ whole genome shotgun (WGS) entry which is preliminary data.</text>
</comment>
<proteinExistence type="predicted"/>